<dbReference type="Gene3D" id="1.10.10.10">
    <property type="entry name" value="Winged helix-like DNA-binding domain superfamily/Winged helix DNA-binding domain"/>
    <property type="match status" value="1"/>
</dbReference>
<organism evidence="2 3">
    <name type="scientific">Gemella haemolysans</name>
    <dbReference type="NCBI Taxonomy" id="1379"/>
    <lineage>
        <taxon>Bacteria</taxon>
        <taxon>Bacillati</taxon>
        <taxon>Bacillota</taxon>
        <taxon>Bacilli</taxon>
        <taxon>Bacillales</taxon>
        <taxon>Gemellaceae</taxon>
        <taxon>Gemella</taxon>
    </lineage>
</organism>
<dbReference type="STRING" id="1379.HMPREF3186_00166"/>
<dbReference type="SUPFAM" id="SSF46785">
    <property type="entry name" value="Winged helix' DNA-binding domain"/>
    <property type="match status" value="1"/>
</dbReference>
<dbReference type="PANTHER" id="PTHR33169">
    <property type="entry name" value="PADR-FAMILY TRANSCRIPTIONAL REGULATOR"/>
    <property type="match status" value="1"/>
</dbReference>
<dbReference type="PANTHER" id="PTHR33169:SF14">
    <property type="entry name" value="TRANSCRIPTIONAL REGULATOR RV3488"/>
    <property type="match status" value="1"/>
</dbReference>
<dbReference type="OrthoDB" id="9791785at2"/>
<protein>
    <submittedName>
        <fullName evidence="2">Transcriptional regulator, PadR family</fullName>
    </submittedName>
</protein>
<dbReference type="Pfam" id="PF03551">
    <property type="entry name" value="PadR"/>
    <property type="match status" value="1"/>
</dbReference>
<accession>A0A134A609</accession>
<dbReference type="InterPro" id="IPR036388">
    <property type="entry name" value="WH-like_DNA-bd_sf"/>
</dbReference>
<comment type="caution">
    <text evidence="2">The sequence shown here is derived from an EMBL/GenBank/DDBJ whole genome shotgun (WGS) entry which is preliminary data.</text>
</comment>
<name>A0A134A609_9BACL</name>
<dbReference type="Proteomes" id="UP000070355">
    <property type="component" value="Unassembled WGS sequence"/>
</dbReference>
<dbReference type="RefSeq" id="WP_084812625.1">
    <property type="nucleotide sequence ID" value="NZ_KQ959924.1"/>
</dbReference>
<sequence>MEINTSQILKGTLEACILQLIKNKEMYGYEITEQLSNYGLDMVAQGTIYPLLLKLEKEHMVTSYLKESTSGPPRKYYSITKNGEEYINSFKNVWGNISTTITKILENK</sequence>
<dbReference type="InterPro" id="IPR036390">
    <property type="entry name" value="WH_DNA-bd_sf"/>
</dbReference>
<gene>
    <name evidence="2" type="ORF">HMPREF3186_00166</name>
</gene>
<dbReference type="InterPro" id="IPR052509">
    <property type="entry name" value="Metal_resp_DNA-bind_regulator"/>
</dbReference>
<evidence type="ECO:0000313" key="3">
    <source>
        <dbReference type="Proteomes" id="UP000070355"/>
    </source>
</evidence>
<proteinExistence type="predicted"/>
<dbReference type="AlphaFoldDB" id="A0A134A609"/>
<evidence type="ECO:0000313" key="2">
    <source>
        <dbReference type="EMBL" id="KXB63136.1"/>
    </source>
</evidence>
<feature type="domain" description="Transcription regulator PadR N-terminal" evidence="1">
    <location>
        <begin position="17"/>
        <end position="87"/>
    </location>
</feature>
<dbReference type="PATRIC" id="fig|1379.3.peg.163"/>
<reference evidence="3" key="1">
    <citation type="submission" date="2016-01" db="EMBL/GenBank/DDBJ databases">
        <authorList>
            <person name="Mitreva M."/>
            <person name="Pepin K.H."/>
            <person name="Mihindukulasuriya K.A."/>
            <person name="Fulton R."/>
            <person name="Fronick C."/>
            <person name="O'Laughlin M."/>
            <person name="Miner T."/>
            <person name="Herter B."/>
            <person name="Rosa B.A."/>
            <person name="Cordes M."/>
            <person name="Tomlinson C."/>
            <person name="Wollam A."/>
            <person name="Palsikar V.B."/>
            <person name="Mardis E.R."/>
            <person name="Wilson R.K."/>
        </authorList>
    </citation>
    <scope>NUCLEOTIDE SEQUENCE [LARGE SCALE GENOMIC DNA]</scope>
    <source>
        <strain evidence="3">DNF01167</strain>
    </source>
</reference>
<dbReference type="InterPro" id="IPR005149">
    <property type="entry name" value="Tscrpt_reg_PadR_N"/>
</dbReference>
<dbReference type="EMBL" id="LSDC01000017">
    <property type="protein sequence ID" value="KXB63136.1"/>
    <property type="molecule type" value="Genomic_DNA"/>
</dbReference>
<evidence type="ECO:0000259" key="1">
    <source>
        <dbReference type="Pfam" id="PF03551"/>
    </source>
</evidence>